<dbReference type="Proteomes" id="UP000199513">
    <property type="component" value="Unassembled WGS sequence"/>
</dbReference>
<evidence type="ECO:0000313" key="1">
    <source>
        <dbReference type="EMBL" id="SFF56433.1"/>
    </source>
</evidence>
<dbReference type="RefSeq" id="WP_091549340.1">
    <property type="nucleotide sequence ID" value="NZ_FONY01000059.1"/>
</dbReference>
<accession>A0A1I2JR58</accession>
<dbReference type="EMBL" id="FONY01000059">
    <property type="protein sequence ID" value="SFF56433.1"/>
    <property type="molecule type" value="Genomic_DNA"/>
</dbReference>
<protein>
    <submittedName>
        <fullName evidence="1">Uncharacterized protein</fullName>
    </submittedName>
</protein>
<dbReference type="AlphaFoldDB" id="A0A1I2JR58"/>
<keyword evidence="2" id="KW-1185">Reference proteome</keyword>
<sequence length="409" mass="46541">MQVLGVFLGLLLLNSCKKSEITEIKEDSFSRNRLPTNESISIEQMSRTIDQISEVGGIIKEVVKEEACLKEILALIYSGYYLDEQVFLYDLLYSQESRLFKSKLVTEQGLESSKFKARYLNTLNNISGSKSNIQNYDKNLTIYFPYSKNFKEGLGEAITFVFANRDGNVAKGKKIDRKTNKEEDVSVDEAYAMKNPTFIIGINSLYDNALTIEHKIKQAEKFEKPISTGRVENTILRVNHLYGKLSQQLDALISFTGNGGGSEIYIGKIDGYLKPENQQITSFDGNIKFLYFSRSAISSNAYVFDNHIWDFDWELDNTQQVYAVWEEDTQGTKTFSGSLQTRGQNNPNANFSYNISITSQDAIVRQLTITRSAYLATATLNQGCGFSIEGWPFYECNTLWAWAWKYQIL</sequence>
<gene>
    <name evidence="1" type="ORF">SAMN04488541_10596</name>
</gene>
<reference evidence="1 2" key="1">
    <citation type="submission" date="2016-10" db="EMBL/GenBank/DDBJ databases">
        <authorList>
            <person name="de Groot N.N."/>
        </authorList>
    </citation>
    <scope>NUCLEOTIDE SEQUENCE [LARGE SCALE GENOMIC DNA]</scope>
    <source>
        <strain>GEY</strain>
        <strain evidence="2">DSM 9560</strain>
    </source>
</reference>
<proteinExistence type="predicted"/>
<organism evidence="1 2">
    <name type="scientific">Thermoflexibacter ruber</name>
    <dbReference type="NCBI Taxonomy" id="1003"/>
    <lineage>
        <taxon>Bacteria</taxon>
        <taxon>Pseudomonadati</taxon>
        <taxon>Bacteroidota</taxon>
        <taxon>Cytophagia</taxon>
        <taxon>Cytophagales</taxon>
        <taxon>Thermoflexibacteraceae</taxon>
        <taxon>Thermoflexibacter</taxon>
    </lineage>
</organism>
<dbReference type="OrthoDB" id="670668at2"/>
<name>A0A1I2JR58_9BACT</name>
<dbReference type="STRING" id="1003.SAMN04488541_10596"/>
<evidence type="ECO:0000313" key="2">
    <source>
        <dbReference type="Proteomes" id="UP000199513"/>
    </source>
</evidence>